<feature type="transmembrane region" description="Helical" evidence="5">
    <location>
        <begin position="123"/>
        <end position="144"/>
    </location>
</feature>
<accession>A0A059FR14</accession>
<proteinExistence type="predicted"/>
<evidence type="ECO:0000256" key="5">
    <source>
        <dbReference type="SAM" id="Phobius"/>
    </source>
</evidence>
<evidence type="ECO:0000256" key="2">
    <source>
        <dbReference type="ARBA" id="ARBA00022692"/>
    </source>
</evidence>
<dbReference type="RefSeq" id="WP_011646558.1">
    <property type="nucleotide sequence ID" value="NZ_ARYI01000008.1"/>
</dbReference>
<feature type="transmembrane region" description="Helical" evidence="5">
    <location>
        <begin position="150"/>
        <end position="169"/>
    </location>
</feature>
<keyword evidence="2 5" id="KW-0812">Transmembrane</keyword>
<feature type="transmembrane region" description="Helical" evidence="5">
    <location>
        <begin position="211"/>
        <end position="229"/>
    </location>
</feature>
<protein>
    <submittedName>
        <fullName evidence="7">NnrU family protein</fullName>
    </submittedName>
</protein>
<dbReference type="EMBL" id="ARYI01000008">
    <property type="protein sequence ID" value="KCZ93027.1"/>
    <property type="molecule type" value="Genomic_DNA"/>
</dbReference>
<dbReference type="PATRIC" id="fig|1280951.3.peg.2033"/>
<evidence type="ECO:0000259" key="6">
    <source>
        <dbReference type="Pfam" id="PF07298"/>
    </source>
</evidence>
<comment type="caution">
    <text evidence="7">The sequence shown here is derived from an EMBL/GenBank/DDBJ whole genome shotgun (WGS) entry which is preliminary data.</text>
</comment>
<keyword evidence="3 5" id="KW-1133">Transmembrane helix</keyword>
<evidence type="ECO:0000313" key="8">
    <source>
        <dbReference type="Proteomes" id="UP000025061"/>
    </source>
</evidence>
<feature type="transmembrane region" description="Helical" evidence="5">
    <location>
        <begin position="15"/>
        <end position="34"/>
    </location>
</feature>
<feature type="transmembrane region" description="Helical" evidence="5">
    <location>
        <begin position="87"/>
        <end position="111"/>
    </location>
</feature>
<keyword evidence="4 5" id="KW-0472">Membrane</keyword>
<evidence type="ECO:0000256" key="4">
    <source>
        <dbReference type="ARBA" id="ARBA00023136"/>
    </source>
</evidence>
<evidence type="ECO:0000313" key="7">
    <source>
        <dbReference type="EMBL" id="KCZ93027.1"/>
    </source>
</evidence>
<organism evidence="7 8">
    <name type="scientific">Hyphomonas hirschiana VP5</name>
    <dbReference type="NCBI Taxonomy" id="1280951"/>
    <lineage>
        <taxon>Bacteria</taxon>
        <taxon>Pseudomonadati</taxon>
        <taxon>Pseudomonadota</taxon>
        <taxon>Alphaproteobacteria</taxon>
        <taxon>Hyphomonadales</taxon>
        <taxon>Hyphomonadaceae</taxon>
        <taxon>Hyphomonas</taxon>
    </lineage>
</organism>
<gene>
    <name evidence="7" type="ORF">HHI_10079</name>
</gene>
<dbReference type="AlphaFoldDB" id="A0A059FR14"/>
<dbReference type="GO" id="GO:0016020">
    <property type="term" value="C:membrane"/>
    <property type="evidence" value="ECO:0007669"/>
    <property type="project" value="UniProtKB-SubCell"/>
</dbReference>
<name>A0A059FR14_9PROT</name>
<feature type="transmembrane region" description="Helical" evidence="5">
    <location>
        <begin position="46"/>
        <end position="67"/>
    </location>
</feature>
<sequence>MPDQDGRKVSGWEEFLGAALVFLVSHALPARPGIRIRLVSLLGRWAYLALYSAVSLALFAWLIIAAGRAPYVWLWFWGPHGLWLANGLMALALLLVIGGTAIANPFSLGGLAERAYNPARPGILAVTRHPLLWAMVLWSLAHLIANGDLAHVLLFGSLGVFSVVGILAMETRSRMRGGALWSQMIRGTSLVPFAALLTGNARWRELLQLRMLLLPVVWGGLILLHRPVVGVSPLPPV</sequence>
<dbReference type="InterPro" id="IPR009915">
    <property type="entry name" value="NnrU_dom"/>
</dbReference>
<evidence type="ECO:0000256" key="3">
    <source>
        <dbReference type="ARBA" id="ARBA00022989"/>
    </source>
</evidence>
<comment type="subcellular location">
    <subcellularLocation>
        <location evidence="1">Membrane</location>
        <topology evidence="1">Multi-pass membrane protein</topology>
    </subcellularLocation>
</comment>
<evidence type="ECO:0000256" key="1">
    <source>
        <dbReference type="ARBA" id="ARBA00004141"/>
    </source>
</evidence>
<reference evidence="7 8" key="1">
    <citation type="submission" date="2013-04" db="EMBL/GenBank/DDBJ databases">
        <title>Hyphomonas hirschiana VP5 Genome Sequencing.</title>
        <authorList>
            <person name="Lai Q."/>
            <person name="Shao Z."/>
        </authorList>
    </citation>
    <scope>NUCLEOTIDE SEQUENCE [LARGE SCALE GENOMIC DNA]</scope>
    <source>
        <strain evidence="7 8">VP5</strain>
    </source>
</reference>
<dbReference type="Pfam" id="PF07298">
    <property type="entry name" value="NnrU"/>
    <property type="match status" value="1"/>
</dbReference>
<feature type="domain" description="NnrU" evidence="6">
    <location>
        <begin position="15"/>
        <end position="233"/>
    </location>
</feature>
<keyword evidence="8" id="KW-1185">Reference proteome</keyword>
<dbReference type="Proteomes" id="UP000025061">
    <property type="component" value="Unassembled WGS sequence"/>
</dbReference>